<dbReference type="GO" id="GO:0005506">
    <property type="term" value="F:iron ion binding"/>
    <property type="evidence" value="ECO:0007669"/>
    <property type="project" value="InterPro"/>
</dbReference>
<dbReference type="InterPro" id="IPR010980">
    <property type="entry name" value="Cyt_c/b562"/>
</dbReference>
<evidence type="ECO:0000313" key="9">
    <source>
        <dbReference type="Proteomes" id="UP000551327"/>
    </source>
</evidence>
<comment type="caution">
    <text evidence="8">The sequence shown here is derived from an EMBL/GenBank/DDBJ whole genome shotgun (WGS) entry which is preliminary data.</text>
</comment>
<keyword evidence="3 6" id="KW-0479">Metal-binding</keyword>
<evidence type="ECO:0000256" key="6">
    <source>
        <dbReference type="PIRSR" id="PIRSR000027-1"/>
    </source>
</evidence>
<evidence type="ECO:0000256" key="5">
    <source>
        <dbReference type="ARBA" id="ARBA00023004"/>
    </source>
</evidence>
<dbReference type="Gene3D" id="1.20.120.10">
    <property type="entry name" value="Cytochrome c/b562"/>
    <property type="match status" value="1"/>
</dbReference>
<dbReference type="Pfam" id="PF01322">
    <property type="entry name" value="Cytochrom_C_2"/>
    <property type="match status" value="1"/>
</dbReference>
<name>A0A7X1G0Q6_9SPHN</name>
<evidence type="ECO:0000256" key="4">
    <source>
        <dbReference type="ARBA" id="ARBA00022982"/>
    </source>
</evidence>
<dbReference type="SUPFAM" id="SSF47175">
    <property type="entry name" value="Cytochromes"/>
    <property type="match status" value="1"/>
</dbReference>
<dbReference type="GO" id="GO:0020037">
    <property type="term" value="F:heme binding"/>
    <property type="evidence" value="ECO:0007669"/>
    <property type="project" value="InterPro"/>
</dbReference>
<evidence type="ECO:0000256" key="2">
    <source>
        <dbReference type="ARBA" id="ARBA00022617"/>
    </source>
</evidence>
<dbReference type="GO" id="GO:0022900">
    <property type="term" value="P:electron transport chain"/>
    <property type="evidence" value="ECO:0007669"/>
    <property type="project" value="InterPro"/>
</dbReference>
<dbReference type="InterPro" id="IPR012127">
    <property type="entry name" value="Cyt_c_prime"/>
</dbReference>
<feature type="binding site" description="covalent" evidence="7">
    <location>
        <position position="140"/>
    </location>
    <ligand>
        <name>heme c</name>
        <dbReference type="ChEBI" id="CHEBI:61717"/>
    </ligand>
</feature>
<evidence type="ECO:0000313" key="8">
    <source>
        <dbReference type="EMBL" id="MBC2670519.1"/>
    </source>
</evidence>
<organism evidence="8 9">
    <name type="scientific">Novosphingobium piscinae</name>
    <dbReference type="NCBI Taxonomy" id="1507448"/>
    <lineage>
        <taxon>Bacteria</taxon>
        <taxon>Pseudomonadati</taxon>
        <taxon>Pseudomonadota</taxon>
        <taxon>Alphaproteobacteria</taxon>
        <taxon>Sphingomonadales</taxon>
        <taxon>Sphingomonadaceae</taxon>
        <taxon>Novosphingobium</taxon>
    </lineage>
</organism>
<dbReference type="GO" id="GO:0009055">
    <property type="term" value="F:electron transfer activity"/>
    <property type="evidence" value="ECO:0007669"/>
    <property type="project" value="InterPro"/>
</dbReference>
<reference evidence="8 9" key="1">
    <citation type="submission" date="2020-08" db="EMBL/GenBank/DDBJ databases">
        <title>The genome sequence of type strain Novosphingobium piscinae KCTC 42194.</title>
        <authorList>
            <person name="Liu Y."/>
        </authorList>
    </citation>
    <scope>NUCLEOTIDE SEQUENCE [LARGE SCALE GENOMIC DNA]</scope>
    <source>
        <strain evidence="8 9">KCTC 42194</strain>
    </source>
</reference>
<protein>
    <submittedName>
        <fullName evidence="8">Cytochrome c</fullName>
    </submittedName>
</protein>
<dbReference type="GO" id="GO:0042597">
    <property type="term" value="C:periplasmic space"/>
    <property type="evidence" value="ECO:0007669"/>
    <property type="project" value="InterPro"/>
</dbReference>
<dbReference type="InterPro" id="IPR002321">
    <property type="entry name" value="Cyt_c_II"/>
</dbReference>
<dbReference type="AlphaFoldDB" id="A0A7X1G0Q6"/>
<evidence type="ECO:0000256" key="7">
    <source>
        <dbReference type="PIRSR" id="PIRSR000027-2"/>
    </source>
</evidence>
<dbReference type="PIRSF" id="PIRSF000027">
    <property type="entry name" value="Cytc_c_prime"/>
    <property type="match status" value="1"/>
</dbReference>
<evidence type="ECO:0000256" key="3">
    <source>
        <dbReference type="ARBA" id="ARBA00022723"/>
    </source>
</evidence>
<keyword evidence="2 7" id="KW-0349">Heme</keyword>
<dbReference type="PROSITE" id="PS51009">
    <property type="entry name" value="CYTCII"/>
    <property type="match status" value="1"/>
</dbReference>
<feature type="binding site" description="axial binding residue" evidence="6">
    <location>
        <position position="144"/>
    </location>
    <ligand>
        <name>heme c</name>
        <dbReference type="ChEBI" id="CHEBI:61717"/>
    </ligand>
    <ligandPart>
        <name>Fe</name>
        <dbReference type="ChEBI" id="CHEBI:18248"/>
    </ligandPart>
</feature>
<accession>A0A7X1G0Q6</accession>
<gene>
    <name evidence="8" type="ORF">H7F53_15310</name>
</gene>
<comment type="PTM">
    <text evidence="7">Binds 1 heme group per subunit.</text>
</comment>
<sequence>MNPLFPLTAATLVLLLGACADTSPGGKAVSARHERFEEMGAAMKAIGGELEKDNATSATVRQSADRLAALAPQVKGWFPAGSGPQDGKRTDAKAEIWTRQAEFGAAATRFEAAAVALKAAADAGDAAKIRAAVQTVGAACKACHQTFKED</sequence>
<keyword evidence="9" id="KW-1185">Reference proteome</keyword>
<dbReference type="EMBL" id="JACLAX010000021">
    <property type="protein sequence ID" value="MBC2670519.1"/>
    <property type="molecule type" value="Genomic_DNA"/>
</dbReference>
<proteinExistence type="predicted"/>
<dbReference type="InterPro" id="IPR015984">
    <property type="entry name" value="Cyt_c_prime_subgr"/>
</dbReference>
<keyword evidence="4" id="KW-0249">Electron transport</keyword>
<evidence type="ECO:0000256" key="1">
    <source>
        <dbReference type="ARBA" id="ARBA00022448"/>
    </source>
</evidence>
<keyword evidence="5 6" id="KW-0408">Iron</keyword>
<keyword evidence="1" id="KW-0813">Transport</keyword>
<dbReference type="RefSeq" id="WP_185680380.1">
    <property type="nucleotide sequence ID" value="NZ_JACLAX010000021.1"/>
</dbReference>
<dbReference type="Proteomes" id="UP000551327">
    <property type="component" value="Unassembled WGS sequence"/>
</dbReference>
<feature type="binding site" description="covalent" evidence="7">
    <location>
        <position position="143"/>
    </location>
    <ligand>
        <name>heme c</name>
        <dbReference type="ChEBI" id="CHEBI:61717"/>
    </ligand>
</feature>
<dbReference type="PRINTS" id="PR00608">
    <property type="entry name" value="CYTCHROMECII"/>
</dbReference>